<dbReference type="SUPFAM" id="SSF51735">
    <property type="entry name" value="NAD(P)-binding Rossmann-fold domains"/>
    <property type="match status" value="2"/>
</dbReference>
<dbReference type="InterPro" id="IPR006037">
    <property type="entry name" value="RCK_C"/>
</dbReference>
<protein>
    <recommendedName>
        <fullName evidence="1">Trk system potassium uptake protein TrkA</fullName>
    </recommendedName>
</protein>
<dbReference type="GO" id="GO:0005886">
    <property type="term" value="C:plasma membrane"/>
    <property type="evidence" value="ECO:0007669"/>
    <property type="project" value="InterPro"/>
</dbReference>
<feature type="domain" description="RCK N-terminal" evidence="7">
    <location>
        <begin position="228"/>
        <end position="345"/>
    </location>
</feature>
<dbReference type="NCBIfam" id="NF007031">
    <property type="entry name" value="PRK09496.1-2"/>
    <property type="match status" value="1"/>
</dbReference>
<name>A0A4R4FHP1_9FIRM</name>
<keyword evidence="3" id="KW-0633">Potassium transport</keyword>
<evidence type="ECO:0000313" key="9">
    <source>
        <dbReference type="EMBL" id="TDA23185.1"/>
    </source>
</evidence>
<dbReference type="PROSITE" id="PS51201">
    <property type="entry name" value="RCK_N"/>
    <property type="match status" value="2"/>
</dbReference>
<feature type="domain" description="RCK C-terminal" evidence="8">
    <location>
        <begin position="372"/>
        <end position="452"/>
    </location>
</feature>
<dbReference type="Pfam" id="PF02080">
    <property type="entry name" value="TrkA_C"/>
    <property type="match status" value="2"/>
</dbReference>
<evidence type="ECO:0000256" key="5">
    <source>
        <dbReference type="ARBA" id="ARBA00023027"/>
    </source>
</evidence>
<dbReference type="NCBIfam" id="NF007039">
    <property type="entry name" value="PRK09496.3-2"/>
    <property type="match status" value="1"/>
</dbReference>
<feature type="domain" description="RCK C-terminal" evidence="8">
    <location>
        <begin position="140"/>
        <end position="223"/>
    </location>
</feature>
<keyword evidence="5" id="KW-0520">NAD</keyword>
<evidence type="ECO:0000256" key="3">
    <source>
        <dbReference type="ARBA" id="ARBA00022538"/>
    </source>
</evidence>
<evidence type="ECO:0000259" key="8">
    <source>
        <dbReference type="PROSITE" id="PS51202"/>
    </source>
</evidence>
<dbReference type="SUPFAM" id="SSF116726">
    <property type="entry name" value="TrkA C-terminal domain-like"/>
    <property type="match status" value="2"/>
</dbReference>
<dbReference type="InterPro" id="IPR006036">
    <property type="entry name" value="K_uptake_TrkA"/>
</dbReference>
<keyword evidence="6" id="KW-0406">Ion transport</keyword>
<evidence type="ECO:0000256" key="2">
    <source>
        <dbReference type="ARBA" id="ARBA00022448"/>
    </source>
</evidence>
<dbReference type="Proteomes" id="UP000295710">
    <property type="component" value="Unassembled WGS sequence"/>
</dbReference>
<evidence type="ECO:0000256" key="1">
    <source>
        <dbReference type="ARBA" id="ARBA00017378"/>
    </source>
</evidence>
<dbReference type="PANTHER" id="PTHR43833:SF5">
    <property type="entry name" value="TRK SYSTEM POTASSIUM UPTAKE PROTEIN TRKA"/>
    <property type="match status" value="1"/>
</dbReference>
<dbReference type="InterPro" id="IPR003148">
    <property type="entry name" value="RCK_N"/>
</dbReference>
<evidence type="ECO:0000313" key="10">
    <source>
        <dbReference type="Proteomes" id="UP000295710"/>
    </source>
</evidence>
<organism evidence="9 10">
    <name type="scientific">Extibacter muris</name>
    <dbReference type="NCBI Taxonomy" id="1796622"/>
    <lineage>
        <taxon>Bacteria</taxon>
        <taxon>Bacillati</taxon>
        <taxon>Bacillota</taxon>
        <taxon>Clostridia</taxon>
        <taxon>Lachnospirales</taxon>
        <taxon>Lachnospiraceae</taxon>
        <taxon>Extibacter</taxon>
    </lineage>
</organism>
<evidence type="ECO:0000256" key="6">
    <source>
        <dbReference type="ARBA" id="ARBA00023065"/>
    </source>
</evidence>
<feature type="domain" description="RCK N-terminal" evidence="7">
    <location>
        <begin position="1"/>
        <end position="124"/>
    </location>
</feature>
<evidence type="ECO:0000259" key="7">
    <source>
        <dbReference type="PROSITE" id="PS51201"/>
    </source>
</evidence>
<dbReference type="PANTHER" id="PTHR43833">
    <property type="entry name" value="POTASSIUM CHANNEL PROTEIN 2-RELATED-RELATED"/>
    <property type="match status" value="1"/>
</dbReference>
<dbReference type="NCBIfam" id="NF007041">
    <property type="entry name" value="PRK09496.3-4"/>
    <property type="match status" value="1"/>
</dbReference>
<dbReference type="PROSITE" id="PS51202">
    <property type="entry name" value="RCK_C"/>
    <property type="match status" value="2"/>
</dbReference>
<dbReference type="InterPro" id="IPR050721">
    <property type="entry name" value="Trk_Ktr_HKT_K-transport"/>
</dbReference>
<keyword evidence="4" id="KW-0630">Potassium</keyword>
<gene>
    <name evidence="9" type="primary">trkA</name>
    <name evidence="9" type="ORF">E1963_00030</name>
</gene>
<keyword evidence="2" id="KW-0813">Transport</keyword>
<dbReference type="InterPro" id="IPR036721">
    <property type="entry name" value="RCK_C_sf"/>
</dbReference>
<comment type="caution">
    <text evidence="9">The sequence shown here is derived from an EMBL/GenBank/DDBJ whole genome shotgun (WGS) entry which is preliminary data.</text>
</comment>
<reference evidence="9 10" key="1">
    <citation type="journal article" date="2016" name="Nat. Microbiol.">
        <title>The Mouse Intestinal Bacterial Collection (miBC) provides host-specific insight into cultured diversity and functional potential of the gut microbiota.</title>
        <authorList>
            <person name="Lagkouvardos I."/>
            <person name="Pukall R."/>
            <person name="Abt B."/>
            <person name="Foesel B.U."/>
            <person name="Meier-Kolthoff J.P."/>
            <person name="Kumar N."/>
            <person name="Bresciani A."/>
            <person name="Martinez I."/>
            <person name="Just S."/>
            <person name="Ziegler C."/>
            <person name="Brugiroux S."/>
            <person name="Garzetti D."/>
            <person name="Wenning M."/>
            <person name="Bui T.P."/>
            <person name="Wang J."/>
            <person name="Hugenholtz F."/>
            <person name="Plugge C.M."/>
            <person name="Peterson D.A."/>
            <person name="Hornef M.W."/>
            <person name="Baines J.F."/>
            <person name="Smidt H."/>
            <person name="Walter J."/>
            <person name="Kristiansen K."/>
            <person name="Nielsen H.B."/>
            <person name="Haller D."/>
            <person name="Overmann J."/>
            <person name="Stecher B."/>
            <person name="Clavel T."/>
        </authorList>
    </citation>
    <scope>NUCLEOTIDE SEQUENCE [LARGE SCALE GENOMIC DNA]</scope>
    <source>
        <strain evidence="9 10">DSM 28560</strain>
    </source>
</reference>
<dbReference type="Pfam" id="PF02254">
    <property type="entry name" value="TrkA_N"/>
    <property type="match status" value="2"/>
</dbReference>
<dbReference type="InterPro" id="IPR036291">
    <property type="entry name" value="NAD(P)-bd_dom_sf"/>
</dbReference>
<keyword evidence="10" id="KW-1185">Reference proteome</keyword>
<dbReference type="Gene3D" id="3.40.50.720">
    <property type="entry name" value="NAD(P)-binding Rossmann-like Domain"/>
    <property type="match status" value="2"/>
</dbReference>
<evidence type="ECO:0000256" key="4">
    <source>
        <dbReference type="ARBA" id="ARBA00022958"/>
    </source>
</evidence>
<dbReference type="RefSeq" id="WP_132273702.1">
    <property type="nucleotide sequence ID" value="NZ_JAOBST010000035.1"/>
</dbReference>
<dbReference type="AlphaFoldDB" id="A0A4R4FHP1"/>
<dbReference type="EMBL" id="SMMX01000001">
    <property type="protein sequence ID" value="TDA23185.1"/>
    <property type="molecule type" value="Genomic_DNA"/>
</dbReference>
<dbReference type="Gene3D" id="3.30.70.1450">
    <property type="entry name" value="Regulator of K+ conductance, C-terminal domain"/>
    <property type="match status" value="2"/>
</dbReference>
<dbReference type="GO" id="GO:0015079">
    <property type="term" value="F:potassium ion transmembrane transporter activity"/>
    <property type="evidence" value="ECO:0007669"/>
    <property type="project" value="InterPro"/>
</dbReference>
<dbReference type="PRINTS" id="PR00335">
    <property type="entry name" value="KUPTAKETRKA"/>
</dbReference>
<proteinExistence type="predicted"/>
<accession>A0A4R4FHP1</accession>
<sequence>MKIVIIGDGKVGHKLTSQLSEENYDIVLIDQNEGKLKEALNQLDIFCITGNGADVEIQRQADVPHADLVIACASTDELNMLSCLLAKRLGAKHTIARVRNPVYYRQIDLLKEDLHLSMAVNPELAAANEIARVLLFPETSKVETFMKGRVELVEFPVREESHLVELSLAEIYQKYQIKILVCAVKRGTEVFIPDGDFVLEKGDKLHIAAAHQELKSFFCALGRKTTKVRKVLICGGGHVCFYLAGQLLQAGMQVKIIEKNEKRCEVLCENLPRATVIHGDAASHELLLEEGIQSADAVVALTGMDEENIIMALFAKTQGVSKIVAKVNEDTRAQMVEGLGIDSIISAKSATADAILGYVRARNNSARSVNMETMYRLINGKIEAQEFIIKKEGPYTNVPLKDLPTKPNNLIACIGRKRKIIIPGGEDHLEVGDSVIIITKEHVINDLSDILA</sequence>
<dbReference type="NCBIfam" id="NF007033">
    <property type="entry name" value="PRK09496.1-5"/>
    <property type="match status" value="1"/>
</dbReference>